<keyword evidence="7 20" id="KW-1133">Transmembrane helix</keyword>
<comment type="subunit">
    <text evidence="13">Homodimer. Interacts with SIVA1; may play a role in apoptosis through association with SIVA1. Interacts with TRAF2. Interacts ith PTPN6.</text>
</comment>
<dbReference type="InterPro" id="IPR022328">
    <property type="entry name" value="TNFR_7"/>
</dbReference>
<dbReference type="Proteomes" id="UP000694725">
    <property type="component" value="Unplaced"/>
</dbReference>
<dbReference type="PROSITE" id="PS50050">
    <property type="entry name" value="TNFR_NGFR_2"/>
    <property type="match status" value="1"/>
</dbReference>
<evidence type="ECO:0000256" key="7">
    <source>
        <dbReference type="ARBA" id="ARBA00022989"/>
    </source>
</evidence>
<feature type="transmembrane region" description="Helical" evidence="20">
    <location>
        <begin position="179"/>
        <end position="201"/>
    </location>
</feature>
<dbReference type="Gene3D" id="2.10.50.10">
    <property type="entry name" value="Tumor Necrosis Factor Receptor, subunit A, domain 2"/>
    <property type="match status" value="1"/>
</dbReference>
<feature type="compositionally biased region" description="Basic residues" evidence="19">
    <location>
        <begin position="309"/>
        <end position="321"/>
    </location>
</feature>
<dbReference type="FunFam" id="2.10.50.10:FF:000033">
    <property type="entry name" value="CD27 molecule"/>
    <property type="match status" value="1"/>
</dbReference>
<evidence type="ECO:0000256" key="14">
    <source>
        <dbReference type="ARBA" id="ARBA00073748"/>
    </source>
</evidence>
<evidence type="ECO:0000256" key="2">
    <source>
        <dbReference type="ARBA" id="ARBA00022475"/>
    </source>
</evidence>
<dbReference type="SMART" id="SM00208">
    <property type="entry name" value="TNFR"/>
    <property type="match status" value="2"/>
</dbReference>
<evidence type="ECO:0000256" key="10">
    <source>
        <dbReference type="ARBA" id="ARBA00023170"/>
    </source>
</evidence>
<dbReference type="GO" id="GO:0004888">
    <property type="term" value="F:transmembrane signaling receptor activity"/>
    <property type="evidence" value="ECO:0007669"/>
    <property type="project" value="InterPro"/>
</dbReference>
<evidence type="ECO:0000256" key="16">
    <source>
        <dbReference type="ARBA" id="ARBA00080386"/>
    </source>
</evidence>
<evidence type="ECO:0000259" key="22">
    <source>
        <dbReference type="PROSITE" id="PS50050"/>
    </source>
</evidence>
<evidence type="ECO:0000256" key="3">
    <source>
        <dbReference type="ARBA" id="ARBA00022692"/>
    </source>
</evidence>
<evidence type="ECO:0000256" key="5">
    <source>
        <dbReference type="ARBA" id="ARBA00022729"/>
    </source>
</evidence>
<dbReference type="GO" id="GO:0005886">
    <property type="term" value="C:plasma membrane"/>
    <property type="evidence" value="ECO:0007669"/>
    <property type="project" value="UniProtKB-SubCell"/>
</dbReference>
<dbReference type="InterPro" id="IPR053126">
    <property type="entry name" value="CD27_receptor"/>
</dbReference>
<evidence type="ECO:0000256" key="17">
    <source>
        <dbReference type="ARBA" id="ARBA00081747"/>
    </source>
</evidence>
<dbReference type="Ensembl" id="ENSSSCT00030049994.1">
    <property type="protein sequence ID" value="ENSSSCP00030022732.1"/>
    <property type="gene ID" value="ENSSSCG00030035979.1"/>
</dbReference>
<sequence length="443" mass="48033">MARSPLCWLWVLGTLAGLSATPAPQSCPEKHYWARGELCCQMCQPGTFLVKDCDQHGKAARCDPCKQGVSFSPDYHSRPHCESCRHCNSGLFVQNCTLTANAKCACPEGWQCRDKECTECDGPAQTPGPHPQPSHSPYAEAIPEARTSRYTQTLADVGQVPVPTISTYLSSQRCSSECIRILVVLSGVFLAFTVVGALFLYQQRKYGLSKRQNIGSCTAPLPPTHHLGFATQFGTSLNQLHLYYPVASLPLLVAGALRIARLCSPRHPSPLPHYGPTLIRFSLCRHRRMSSGASGALSLQLPQGGGGQRHPHSGRLPKTRARFLPLSQRSAEEKPSLPSSPSFHPTSPDIQGDRELAPPISALPLHQNPFPCADLGNWPMCLFGTGVSRTQGTRWRGGEARARVCPGHPACTLCCKRAGAPGGKHTLAYGRPARYTADLETAK</sequence>
<evidence type="ECO:0000256" key="11">
    <source>
        <dbReference type="ARBA" id="ARBA00023180"/>
    </source>
</evidence>
<dbReference type="AlphaFoldDB" id="A0A4X1UVM4"/>
<evidence type="ECO:0000256" key="12">
    <source>
        <dbReference type="ARBA" id="ARBA00058746"/>
    </source>
</evidence>
<feature type="repeat" description="TNFR-Cys" evidence="18">
    <location>
        <begin position="64"/>
        <end position="104"/>
    </location>
</feature>
<keyword evidence="10" id="KW-0675">Receptor</keyword>
<feature type="signal peptide" evidence="21">
    <location>
        <begin position="1"/>
        <end position="20"/>
    </location>
</feature>
<dbReference type="PANTHER" id="PTHR47496">
    <property type="entry name" value="CD27"/>
    <property type="match status" value="1"/>
</dbReference>
<evidence type="ECO:0000256" key="18">
    <source>
        <dbReference type="PROSITE-ProRule" id="PRU00206"/>
    </source>
</evidence>
<dbReference type="Proteomes" id="UP000314985">
    <property type="component" value="Chromosome 5"/>
</dbReference>
<evidence type="ECO:0000256" key="13">
    <source>
        <dbReference type="ARBA" id="ARBA00065929"/>
    </source>
</evidence>
<dbReference type="InterPro" id="IPR001368">
    <property type="entry name" value="TNFR/NGFR_Cys_rich_reg"/>
</dbReference>
<gene>
    <name evidence="23" type="primary">CD27</name>
</gene>
<keyword evidence="6" id="KW-0677">Repeat</keyword>
<evidence type="ECO:0000256" key="21">
    <source>
        <dbReference type="SAM" id="SignalP"/>
    </source>
</evidence>
<feature type="compositionally biased region" description="Polar residues" evidence="19">
    <location>
        <begin position="337"/>
        <end position="349"/>
    </location>
</feature>
<keyword evidence="5 21" id="KW-0732">Signal</keyword>
<dbReference type="Proteomes" id="UP000694570">
    <property type="component" value="Unplaced"/>
</dbReference>
<evidence type="ECO:0000256" key="4">
    <source>
        <dbReference type="ARBA" id="ARBA00022703"/>
    </source>
</evidence>
<evidence type="ECO:0000256" key="8">
    <source>
        <dbReference type="ARBA" id="ARBA00023136"/>
    </source>
</evidence>
<dbReference type="Ensembl" id="ENSSSCT00025045084.1">
    <property type="protein sequence ID" value="ENSSSCP00025019208.1"/>
    <property type="gene ID" value="ENSSSCG00025033158.1"/>
</dbReference>
<comment type="subcellular location">
    <subcellularLocation>
        <location evidence="1">Cell membrane</location>
        <topology evidence="1">Single-pass type I membrane protein</topology>
    </subcellularLocation>
</comment>
<dbReference type="Ensembl" id="ENSSSCT00070038687.1">
    <property type="protein sequence ID" value="ENSSSCP00070032380.1"/>
    <property type="gene ID" value="ENSSSCG00070019572.1"/>
</dbReference>
<dbReference type="CDD" id="cd13408">
    <property type="entry name" value="TNFRSF7"/>
    <property type="match status" value="1"/>
</dbReference>
<dbReference type="Proteomes" id="UP000694727">
    <property type="component" value="Unplaced"/>
</dbReference>
<evidence type="ECO:0000256" key="6">
    <source>
        <dbReference type="ARBA" id="ARBA00022737"/>
    </source>
</evidence>
<keyword evidence="4" id="KW-0053">Apoptosis</keyword>
<dbReference type="GO" id="GO:0045582">
    <property type="term" value="P:positive regulation of T cell differentiation"/>
    <property type="evidence" value="ECO:0007669"/>
    <property type="project" value="InterPro"/>
</dbReference>
<comment type="caution">
    <text evidence="18">Lacks conserved residue(s) required for the propagation of feature annotation.</text>
</comment>
<evidence type="ECO:0000256" key="15">
    <source>
        <dbReference type="ARBA" id="ARBA00076047"/>
    </source>
</evidence>
<dbReference type="Ensembl" id="ENSSSCT00065105969.1">
    <property type="protein sequence ID" value="ENSSSCP00065047079.1"/>
    <property type="gene ID" value="ENSSSCG00065076694.1"/>
</dbReference>
<protein>
    <recommendedName>
        <fullName evidence="14">CD27 antigen</fullName>
    </recommendedName>
    <alternativeName>
        <fullName evidence="17">CD27L receptor</fullName>
    </alternativeName>
    <alternativeName>
        <fullName evidence="15">T-cell activation antigen CD27</fullName>
    </alternativeName>
    <alternativeName>
        <fullName evidence="16">Tumor necrosis factor receptor superfamily member 7</fullName>
    </alternativeName>
</protein>
<evidence type="ECO:0000256" key="20">
    <source>
        <dbReference type="SAM" id="Phobius"/>
    </source>
</evidence>
<dbReference type="InterPro" id="IPR034000">
    <property type="entry name" value="TNFRSF7_N"/>
</dbReference>
<dbReference type="GO" id="GO:0045579">
    <property type="term" value="P:positive regulation of B cell differentiation"/>
    <property type="evidence" value="ECO:0007669"/>
    <property type="project" value="InterPro"/>
</dbReference>
<name>A0A4X1UVM4_PIG</name>
<organism evidence="23 24">
    <name type="scientific">Sus scrofa</name>
    <name type="common">Pig</name>
    <dbReference type="NCBI Taxonomy" id="9823"/>
    <lineage>
        <taxon>Eukaryota</taxon>
        <taxon>Metazoa</taxon>
        <taxon>Chordata</taxon>
        <taxon>Craniata</taxon>
        <taxon>Vertebrata</taxon>
        <taxon>Euteleostomi</taxon>
        <taxon>Mammalia</taxon>
        <taxon>Eutheria</taxon>
        <taxon>Laurasiatheria</taxon>
        <taxon>Artiodactyla</taxon>
        <taxon>Suina</taxon>
        <taxon>Suidae</taxon>
        <taxon>Sus</taxon>
    </lineage>
</organism>
<feature type="chain" id="PRO_5044615199" description="CD27 antigen" evidence="21">
    <location>
        <begin position="21"/>
        <end position="443"/>
    </location>
</feature>
<dbReference type="GO" id="GO:0006915">
    <property type="term" value="P:apoptotic process"/>
    <property type="evidence" value="ECO:0007669"/>
    <property type="project" value="UniProtKB-KW"/>
</dbReference>
<dbReference type="PRINTS" id="PR01960">
    <property type="entry name" value="TNFACTORR7"/>
</dbReference>
<keyword evidence="8 20" id="KW-0472">Membrane</keyword>
<comment type="function">
    <text evidence="12">Costimulatory immune-checkpoint receptor expressed at the surface of T-cells, NK-cells and B-cells which binds to and is activated by its ligand CD70/CD27L expressed by B-cells. The CD70-CD27 signaling pathway mediates antigen-specific T-cell activation and expansion which in turn provides immune surveillance of B-cells. Mechanistically, CD70 ligation activates the TRAF2-PTPN6 axis that subsequently inhibits LCK phosphorylation to promote phenotypic and transcriptional adaptations of T-cell memory. In addition, activation by CD70 on early progenitor cells provides a negative feedback signal to leukocyte differentiation during immune activation and thus modulates hematopoiesis. Negatively regulates the function of Th2 lymphocytes in the adipose tissue.</text>
</comment>
<evidence type="ECO:0000256" key="1">
    <source>
        <dbReference type="ARBA" id="ARBA00004251"/>
    </source>
</evidence>
<feature type="domain" description="TNFR-Cys" evidence="22">
    <location>
        <begin position="64"/>
        <end position="104"/>
    </location>
</feature>
<keyword evidence="11" id="KW-0325">Glycoprotein</keyword>
<reference evidence="23 24" key="1">
    <citation type="submission" date="2017-08" db="EMBL/GenBank/DDBJ databases">
        <title>USMARCv1.0.</title>
        <authorList>
            <person name="Hannum G.I."/>
            <person name="Koren S."/>
            <person name="Schroeder S.G."/>
            <person name="Chin S.C."/>
            <person name="Nonneman D.J."/>
            <person name="Becker S.A."/>
            <person name="Rosen B.D."/>
            <person name="Bickhart D.M."/>
            <person name="Putnam N.H."/>
            <person name="Green R.E."/>
            <person name="Tuggle C.K."/>
            <person name="Liu H."/>
            <person name="Rohrer G.A."/>
            <person name="Warr A."/>
            <person name="Hall R."/>
            <person name="Kim K."/>
            <person name="Hume D.A."/>
            <person name="Talbot R."/>
            <person name="Chow W."/>
            <person name="Howe K."/>
            <person name="Schwartz A.S."/>
            <person name="Watson M."/>
            <person name="Archibald A.L."/>
            <person name="Phillippy A.M."/>
            <person name="Smith T.P.L."/>
        </authorList>
    </citation>
    <scope>NUCLEOTIDE SEQUENCE [LARGE SCALE GENOMIC DNA]</scope>
</reference>
<proteinExistence type="predicted"/>
<evidence type="ECO:0000256" key="19">
    <source>
        <dbReference type="SAM" id="MobiDB-lite"/>
    </source>
</evidence>
<keyword evidence="3 20" id="KW-0812">Transmembrane</keyword>
<evidence type="ECO:0000256" key="9">
    <source>
        <dbReference type="ARBA" id="ARBA00023157"/>
    </source>
</evidence>
<keyword evidence="2" id="KW-1003">Cell membrane</keyword>
<keyword evidence="9" id="KW-1015">Disulfide bond</keyword>
<accession>A0A4X1UVM4</accession>
<evidence type="ECO:0000313" key="24">
    <source>
        <dbReference type="Proteomes" id="UP000314985"/>
    </source>
</evidence>
<dbReference type="SUPFAM" id="SSF57586">
    <property type="entry name" value="TNF receptor-like"/>
    <property type="match status" value="2"/>
</dbReference>
<reference evidence="23" key="2">
    <citation type="submission" date="2025-05" db="UniProtKB">
        <authorList>
            <consortium name="Ensembl"/>
        </authorList>
    </citation>
    <scope>IDENTIFICATION</scope>
</reference>
<dbReference type="GO" id="GO:0160162">
    <property type="term" value="P:CD27 signaling pathway"/>
    <property type="evidence" value="ECO:0007669"/>
    <property type="project" value="UniProtKB-ARBA"/>
</dbReference>
<feature type="region of interest" description="Disordered" evidence="19">
    <location>
        <begin position="294"/>
        <end position="356"/>
    </location>
</feature>
<dbReference type="PANTHER" id="PTHR47496:SF1">
    <property type="entry name" value="CD27 ANTIGEN"/>
    <property type="match status" value="1"/>
</dbReference>
<dbReference type="GO" id="GO:0043066">
    <property type="term" value="P:negative regulation of apoptotic process"/>
    <property type="evidence" value="ECO:0007669"/>
    <property type="project" value="InterPro"/>
</dbReference>
<evidence type="ECO:0000313" key="23">
    <source>
        <dbReference type="Ensembl" id="ENSSSCP00070032380.1"/>
    </source>
</evidence>